<evidence type="ECO:0000256" key="4">
    <source>
        <dbReference type="SAM" id="MobiDB-lite"/>
    </source>
</evidence>
<evidence type="ECO:0000259" key="5">
    <source>
        <dbReference type="Pfam" id="PF04003"/>
    </source>
</evidence>
<dbReference type="AlphaFoldDB" id="A0A9Q1KLP4"/>
<dbReference type="Pfam" id="PF04003">
    <property type="entry name" value="Utp12"/>
    <property type="match status" value="1"/>
</dbReference>
<accession>A0A9Q1KLP4</accession>
<evidence type="ECO:0000256" key="1">
    <source>
        <dbReference type="ARBA" id="ARBA00004123"/>
    </source>
</evidence>
<feature type="compositionally biased region" description="Basic and acidic residues" evidence="4">
    <location>
        <begin position="1"/>
        <end position="15"/>
    </location>
</feature>
<dbReference type="PANTHER" id="PTHR44267">
    <property type="entry name" value="WD REPEAT-CONTAINING PROTEIN 43"/>
    <property type="match status" value="1"/>
</dbReference>
<feature type="compositionally biased region" description="Acidic residues" evidence="4">
    <location>
        <begin position="308"/>
        <end position="332"/>
    </location>
</feature>
<feature type="compositionally biased region" description="Basic residues" evidence="4">
    <location>
        <begin position="56"/>
        <end position="65"/>
    </location>
</feature>
<feature type="compositionally biased region" description="Basic residues" evidence="4">
    <location>
        <begin position="97"/>
        <end position="107"/>
    </location>
</feature>
<comment type="subcellular location">
    <subcellularLocation>
        <location evidence="1">Nucleus</location>
    </subcellularLocation>
</comment>
<sequence>MGAHDVVLDKSAEKKRDKKSKKKKTASEPDTPSVGNTAQEDFADGHQHAALDASAKKKQKTKSKKKDRETELDAPVQENMDDEDCENGVALEASAEKKRKKKPKKKRKEPEPDASVTEDIAYGKEEDADGTQIDDNEPTMADKLASLDLGKNGDIEIQERQEPLAAQPPSADSVHVLLKQALHADDRALLLDCLYNQDDKVIANSVSLLNPANIFKLLDSLMSIIQSRGAVLVCALPWLRSLLLQHSSRIMSQESSLVALNSLYQLIESRVATLNPTIQLASSLDILFAGVDDDGLDEYESAPPVIYEDNDESDQEEAGEDDAMETDEETKDPEEFSGLSDIGGSEGFSD</sequence>
<dbReference type="GO" id="GO:0005730">
    <property type="term" value="C:nucleolus"/>
    <property type="evidence" value="ECO:0007669"/>
    <property type="project" value="TreeGrafter"/>
</dbReference>
<comment type="caution">
    <text evidence="6">The sequence shown here is derived from an EMBL/GenBank/DDBJ whole genome shotgun (WGS) entry which is preliminary data.</text>
</comment>
<feature type="region of interest" description="Disordered" evidence="4">
    <location>
        <begin position="299"/>
        <end position="350"/>
    </location>
</feature>
<organism evidence="6 7">
    <name type="scientific">Carnegiea gigantea</name>
    <dbReference type="NCBI Taxonomy" id="171969"/>
    <lineage>
        <taxon>Eukaryota</taxon>
        <taxon>Viridiplantae</taxon>
        <taxon>Streptophyta</taxon>
        <taxon>Embryophyta</taxon>
        <taxon>Tracheophyta</taxon>
        <taxon>Spermatophyta</taxon>
        <taxon>Magnoliopsida</taxon>
        <taxon>eudicotyledons</taxon>
        <taxon>Gunneridae</taxon>
        <taxon>Pentapetalae</taxon>
        <taxon>Caryophyllales</taxon>
        <taxon>Cactineae</taxon>
        <taxon>Cactaceae</taxon>
        <taxon>Cactoideae</taxon>
        <taxon>Echinocereeae</taxon>
        <taxon>Carnegiea</taxon>
    </lineage>
</organism>
<feature type="region of interest" description="Disordered" evidence="4">
    <location>
        <begin position="1"/>
        <end position="138"/>
    </location>
</feature>
<evidence type="ECO:0000256" key="2">
    <source>
        <dbReference type="ARBA" id="ARBA00023242"/>
    </source>
</evidence>
<comment type="similarity">
    <text evidence="3">Belongs to the UTP5 family.</text>
</comment>
<evidence type="ECO:0000313" key="6">
    <source>
        <dbReference type="EMBL" id="KAJ8445567.1"/>
    </source>
</evidence>
<evidence type="ECO:0000256" key="3">
    <source>
        <dbReference type="ARBA" id="ARBA00038335"/>
    </source>
</evidence>
<keyword evidence="2" id="KW-0539">Nucleus</keyword>
<dbReference type="OrthoDB" id="30195at2759"/>
<dbReference type="Proteomes" id="UP001153076">
    <property type="component" value="Unassembled WGS sequence"/>
</dbReference>
<gene>
    <name evidence="6" type="ORF">Cgig2_012455</name>
</gene>
<reference evidence="6" key="1">
    <citation type="submission" date="2022-04" db="EMBL/GenBank/DDBJ databases">
        <title>Carnegiea gigantea Genome sequencing and assembly v2.</title>
        <authorList>
            <person name="Copetti D."/>
            <person name="Sanderson M.J."/>
            <person name="Burquez A."/>
            <person name="Wojciechowski M.F."/>
        </authorList>
    </citation>
    <scope>NUCLEOTIDE SEQUENCE</scope>
    <source>
        <strain evidence="6">SGP5-SGP5p</strain>
        <tissue evidence="6">Aerial part</tissue>
    </source>
</reference>
<evidence type="ECO:0000313" key="7">
    <source>
        <dbReference type="Proteomes" id="UP001153076"/>
    </source>
</evidence>
<dbReference type="GO" id="GO:0000462">
    <property type="term" value="P:maturation of SSU-rRNA from tricistronic rRNA transcript (SSU-rRNA, 5.8S rRNA, LSU-rRNA)"/>
    <property type="evidence" value="ECO:0007669"/>
    <property type="project" value="TreeGrafter"/>
</dbReference>
<proteinExistence type="inferred from homology"/>
<dbReference type="PANTHER" id="PTHR44267:SF1">
    <property type="entry name" value="WD REPEAT-CONTAINING PROTEIN 43"/>
    <property type="match status" value="1"/>
</dbReference>
<keyword evidence="7" id="KW-1185">Reference proteome</keyword>
<dbReference type="EMBL" id="JAKOGI010000076">
    <property type="protein sequence ID" value="KAJ8445567.1"/>
    <property type="molecule type" value="Genomic_DNA"/>
</dbReference>
<dbReference type="InterPro" id="IPR052414">
    <property type="entry name" value="U3_snoRNA-assoc_WDR"/>
</dbReference>
<dbReference type="InterPro" id="IPR007148">
    <property type="entry name" value="SSU_processome_Utp12"/>
</dbReference>
<feature type="compositionally biased region" description="Acidic residues" evidence="4">
    <location>
        <begin position="126"/>
        <end position="137"/>
    </location>
</feature>
<protein>
    <recommendedName>
        <fullName evidence="5">Small-subunit processome Utp12 domain-containing protein</fullName>
    </recommendedName>
</protein>
<name>A0A9Q1KLP4_9CARY</name>
<feature type="domain" description="Small-subunit processome Utp12" evidence="5">
    <location>
        <begin position="186"/>
        <end position="287"/>
    </location>
</feature>